<evidence type="ECO:0000256" key="1">
    <source>
        <dbReference type="ARBA" id="ARBA00004370"/>
    </source>
</evidence>
<dbReference type="Proteomes" id="UP000282613">
    <property type="component" value="Unassembled WGS sequence"/>
</dbReference>
<comment type="function">
    <text evidence="6">Forms chloride channels.</text>
</comment>
<dbReference type="Pfam" id="PF01062">
    <property type="entry name" value="Bestrophin"/>
    <property type="match status" value="1"/>
</dbReference>
<evidence type="ECO:0000256" key="4">
    <source>
        <dbReference type="ARBA" id="ARBA00023136"/>
    </source>
</evidence>
<keyword evidence="6" id="KW-0869">Chloride channel</keyword>
<reference evidence="9" key="1">
    <citation type="submission" date="2017-02" db="UniProtKB">
        <authorList>
            <consortium name="WormBaseParasite"/>
        </authorList>
    </citation>
    <scope>IDENTIFICATION</scope>
</reference>
<organism evidence="9">
    <name type="scientific">Taenia asiatica</name>
    <name type="common">Asian tapeworm</name>
    <dbReference type="NCBI Taxonomy" id="60517"/>
    <lineage>
        <taxon>Eukaryota</taxon>
        <taxon>Metazoa</taxon>
        <taxon>Spiralia</taxon>
        <taxon>Lophotrochozoa</taxon>
        <taxon>Platyhelminthes</taxon>
        <taxon>Cestoda</taxon>
        <taxon>Eucestoda</taxon>
        <taxon>Cyclophyllidea</taxon>
        <taxon>Taeniidae</taxon>
        <taxon>Taenia</taxon>
    </lineage>
</organism>
<sequence>MEAGTTANLPSSLTGCKRNDAAKSTFWACCSVCKHLSEYIPVYCVLSFFVGAIVKCWWDQFLDITWPDNLAMSLGAYTRDRSECMECFLLRYPRELLLCLQSAPFQCLACYVESCLRMQDIVSQVRAGGSIDFNRSVELFSKRVINFLSGLGAVRSHNLISVPPSRLGLFTSYSCAKLLFLQAAVLPAHSHAISPPSTWQFMDPNKWRWGWSGLVCVDFWSSAFPFLHRVYPCLFNSPTFLALRGFVDCDHLGALRAISWLHKRILF</sequence>
<keyword evidence="3" id="KW-1133">Transmembrane helix</keyword>
<evidence type="ECO:0000256" key="3">
    <source>
        <dbReference type="ARBA" id="ARBA00022989"/>
    </source>
</evidence>
<dbReference type="AlphaFoldDB" id="A0A0R3WEP4"/>
<accession>A0A0R3WEP4</accession>
<dbReference type="GO" id="GO:0005886">
    <property type="term" value="C:plasma membrane"/>
    <property type="evidence" value="ECO:0007669"/>
    <property type="project" value="UniProtKB-SubCell"/>
</dbReference>
<evidence type="ECO:0000313" key="7">
    <source>
        <dbReference type="EMBL" id="VDK42716.1"/>
    </source>
</evidence>
<evidence type="ECO:0000313" key="9">
    <source>
        <dbReference type="WBParaSite" id="TASK_0000930101-mRNA-1"/>
    </source>
</evidence>
<keyword evidence="8" id="KW-1185">Reference proteome</keyword>
<proteinExistence type="inferred from homology"/>
<evidence type="ECO:0000313" key="8">
    <source>
        <dbReference type="Proteomes" id="UP000282613"/>
    </source>
</evidence>
<comment type="similarity">
    <text evidence="5 6">Belongs to the anion channel-forming bestrophin (TC 1.A.46) family. Calcium-sensitive chloride channel subfamily.</text>
</comment>
<protein>
    <recommendedName>
        <fullName evidence="6">Bestrophin homolog</fullName>
    </recommendedName>
</protein>
<dbReference type="InterPro" id="IPR000615">
    <property type="entry name" value="Bestrophin"/>
</dbReference>
<dbReference type="PANTHER" id="PTHR10736">
    <property type="entry name" value="BESTROPHIN"/>
    <property type="match status" value="1"/>
</dbReference>
<keyword evidence="2" id="KW-0812">Transmembrane</keyword>
<evidence type="ECO:0000256" key="2">
    <source>
        <dbReference type="ARBA" id="ARBA00022692"/>
    </source>
</evidence>
<reference evidence="7 8" key="2">
    <citation type="submission" date="2018-11" db="EMBL/GenBank/DDBJ databases">
        <authorList>
            <consortium name="Pathogen Informatics"/>
        </authorList>
    </citation>
    <scope>NUCLEOTIDE SEQUENCE [LARGE SCALE GENOMIC DNA]</scope>
</reference>
<dbReference type="InterPro" id="IPR021134">
    <property type="entry name" value="Bestrophin-like"/>
</dbReference>
<keyword evidence="6" id="KW-0407">Ion channel</keyword>
<keyword evidence="6" id="KW-0406">Ion transport</keyword>
<keyword evidence="4" id="KW-0472">Membrane</keyword>
<dbReference type="EMBL" id="UYRS01019084">
    <property type="protein sequence ID" value="VDK42716.1"/>
    <property type="molecule type" value="Genomic_DNA"/>
</dbReference>
<keyword evidence="6" id="KW-0813">Transport</keyword>
<dbReference type="PANTHER" id="PTHR10736:SF0">
    <property type="entry name" value="BESTROPHIN HOMOLOG"/>
    <property type="match status" value="1"/>
</dbReference>
<evidence type="ECO:0000256" key="5">
    <source>
        <dbReference type="ARBA" id="ARBA00034769"/>
    </source>
</evidence>
<dbReference type="GO" id="GO:0005254">
    <property type="term" value="F:chloride channel activity"/>
    <property type="evidence" value="ECO:0007669"/>
    <property type="project" value="UniProtKB-KW"/>
</dbReference>
<gene>
    <name evidence="7" type="ORF">TASK_LOCUS9302</name>
</gene>
<dbReference type="WBParaSite" id="TASK_0000930101-mRNA-1">
    <property type="protein sequence ID" value="TASK_0000930101-mRNA-1"/>
    <property type="gene ID" value="TASK_0000930101"/>
</dbReference>
<evidence type="ECO:0000256" key="6">
    <source>
        <dbReference type="RuleBase" id="RU363126"/>
    </source>
</evidence>
<dbReference type="GO" id="GO:0034707">
    <property type="term" value="C:chloride channel complex"/>
    <property type="evidence" value="ECO:0007669"/>
    <property type="project" value="UniProtKB-KW"/>
</dbReference>
<keyword evidence="6" id="KW-1003">Cell membrane</keyword>
<keyword evidence="6" id="KW-0868">Chloride</keyword>
<name>A0A0R3WEP4_TAEAS</name>
<comment type="subcellular location">
    <subcellularLocation>
        <location evidence="6">Cell membrane</location>
        <topology evidence="6">Multi-pass membrane protein</topology>
    </subcellularLocation>
    <subcellularLocation>
        <location evidence="1">Membrane</location>
    </subcellularLocation>
</comment>